<name>A0ABV3R3U7_9HYPH</name>
<protein>
    <recommendedName>
        <fullName evidence="4">DUF2946 domain-containing protein</fullName>
    </recommendedName>
</protein>
<accession>A0ABV3R3U7</accession>
<evidence type="ECO:0000256" key="1">
    <source>
        <dbReference type="SAM" id="MobiDB-lite"/>
    </source>
</evidence>
<keyword evidence="3" id="KW-1185">Reference proteome</keyword>
<evidence type="ECO:0008006" key="4">
    <source>
        <dbReference type="Google" id="ProtNLM"/>
    </source>
</evidence>
<dbReference type="RefSeq" id="WP_367724897.1">
    <property type="nucleotide sequence ID" value="NZ_JBFOCI010000005.1"/>
</dbReference>
<dbReference type="Proteomes" id="UP001556196">
    <property type="component" value="Unassembled WGS sequence"/>
</dbReference>
<gene>
    <name evidence="2" type="ORF">ABUE31_17125</name>
</gene>
<proteinExistence type="predicted"/>
<feature type="region of interest" description="Disordered" evidence="1">
    <location>
        <begin position="116"/>
        <end position="138"/>
    </location>
</feature>
<evidence type="ECO:0000313" key="2">
    <source>
        <dbReference type="EMBL" id="MEW9807715.1"/>
    </source>
</evidence>
<comment type="caution">
    <text evidence="2">The sequence shown here is derived from an EMBL/GenBank/DDBJ whole genome shotgun (WGS) entry which is preliminary data.</text>
</comment>
<reference evidence="2 3" key="1">
    <citation type="submission" date="2024-06" db="EMBL/GenBank/DDBJ databases">
        <authorList>
            <person name="Tuo L."/>
        </authorList>
    </citation>
    <scope>NUCLEOTIDE SEQUENCE [LARGE SCALE GENOMIC DNA]</scope>
    <source>
        <strain evidence="2 3">ZMM04-5</strain>
    </source>
</reference>
<sequence>MAMTKRFSARPTYLRRTGIRPAATRWLALILFVGVAAVWMPFFHAAWAAPMQSGGTAMHASDMATSHAAHYQDPGGRDGAQTAAKACLTDMCPLHNCVVAAPAAIAGSGQRDCFAPAPADTRVGTAPPAEGPPPKSTT</sequence>
<feature type="compositionally biased region" description="Pro residues" evidence="1">
    <location>
        <begin position="129"/>
        <end position="138"/>
    </location>
</feature>
<dbReference type="EMBL" id="JBFOCI010000005">
    <property type="protein sequence ID" value="MEW9807715.1"/>
    <property type="molecule type" value="Genomic_DNA"/>
</dbReference>
<evidence type="ECO:0000313" key="3">
    <source>
        <dbReference type="Proteomes" id="UP001556196"/>
    </source>
</evidence>
<organism evidence="2 3">
    <name type="scientific">Mesorhizobium marinum</name>
    <dbReference type="NCBI Taxonomy" id="3228790"/>
    <lineage>
        <taxon>Bacteria</taxon>
        <taxon>Pseudomonadati</taxon>
        <taxon>Pseudomonadota</taxon>
        <taxon>Alphaproteobacteria</taxon>
        <taxon>Hyphomicrobiales</taxon>
        <taxon>Phyllobacteriaceae</taxon>
        <taxon>Mesorhizobium</taxon>
    </lineage>
</organism>